<sequence length="339" mass="36814">MVRNMLKQTICAAFIICVAVILCACGTVNDSSITSQAGESTVSNIITESTDDILTTTSKISEDTTEASTVIEEVITISEEPSEDSISDQASEKGDETVIDNNISSAAEELFIPISDMGGRYSAKAIMSDGSEIIAVGDYNEKMVSASLIKLYVAAVVYENKDSVVSQESYVGETDDMLDIMISQSDNNACNTLVTRLGGGDPAVGMEKVNAFCAENGFEDTEMNRLMLDFNGLENYTSADDCSKILKDFYYGRFKGSEEIIGFMKNQLTRTKIPAGIPDEVTVANKTGELSTVENDSAIIYSEKGDYIMCVMTNDVQDTYTARNVIADFSSEIYEVLCR</sequence>
<dbReference type="InterPro" id="IPR000871">
    <property type="entry name" value="Beta-lactam_class-A"/>
</dbReference>
<keyword evidence="1" id="KW-0732">Signal</keyword>
<accession>A0A1H7LGL3</accession>
<evidence type="ECO:0000256" key="1">
    <source>
        <dbReference type="SAM" id="SignalP"/>
    </source>
</evidence>
<feature type="signal peptide" evidence="1">
    <location>
        <begin position="1"/>
        <end position="24"/>
    </location>
</feature>
<dbReference type="GO" id="GO:0008800">
    <property type="term" value="F:beta-lactamase activity"/>
    <property type="evidence" value="ECO:0007669"/>
    <property type="project" value="InterPro"/>
</dbReference>
<dbReference type="InterPro" id="IPR012338">
    <property type="entry name" value="Beta-lactam/transpept-like"/>
</dbReference>
<feature type="domain" description="Beta-lactamase class A catalytic" evidence="2">
    <location>
        <begin position="175"/>
        <end position="313"/>
    </location>
</feature>
<organism evidence="3 4">
    <name type="scientific">Ruminococcus albus</name>
    <dbReference type="NCBI Taxonomy" id="1264"/>
    <lineage>
        <taxon>Bacteria</taxon>
        <taxon>Bacillati</taxon>
        <taxon>Bacillota</taxon>
        <taxon>Clostridia</taxon>
        <taxon>Eubacteriales</taxon>
        <taxon>Oscillospiraceae</taxon>
        <taxon>Ruminococcus</taxon>
    </lineage>
</organism>
<dbReference type="GO" id="GO:0030655">
    <property type="term" value="P:beta-lactam antibiotic catabolic process"/>
    <property type="evidence" value="ECO:0007669"/>
    <property type="project" value="InterPro"/>
</dbReference>
<dbReference type="PANTHER" id="PTHR35333">
    <property type="entry name" value="BETA-LACTAMASE"/>
    <property type="match status" value="1"/>
</dbReference>
<dbReference type="InterPro" id="IPR045155">
    <property type="entry name" value="Beta-lactam_cat"/>
</dbReference>
<dbReference type="Proteomes" id="UP000186015">
    <property type="component" value="Unassembled WGS sequence"/>
</dbReference>
<evidence type="ECO:0000313" key="4">
    <source>
        <dbReference type="Proteomes" id="UP000186015"/>
    </source>
</evidence>
<reference evidence="3 4" key="1">
    <citation type="submission" date="2016-10" db="EMBL/GenBank/DDBJ databases">
        <authorList>
            <person name="de Groot N.N."/>
        </authorList>
    </citation>
    <scope>NUCLEOTIDE SEQUENCE [LARGE SCALE GENOMIC DNA]</scope>
    <source>
        <strain evidence="3 4">KH2T6</strain>
    </source>
</reference>
<dbReference type="AlphaFoldDB" id="A0A1H7LGL3"/>
<dbReference type="SUPFAM" id="SSF56601">
    <property type="entry name" value="beta-lactamase/transpeptidase-like"/>
    <property type="match status" value="1"/>
</dbReference>
<evidence type="ECO:0000259" key="2">
    <source>
        <dbReference type="Pfam" id="PF13354"/>
    </source>
</evidence>
<evidence type="ECO:0000313" key="3">
    <source>
        <dbReference type="EMBL" id="SEK98000.1"/>
    </source>
</evidence>
<dbReference type="GO" id="GO:0046677">
    <property type="term" value="P:response to antibiotic"/>
    <property type="evidence" value="ECO:0007669"/>
    <property type="project" value="InterPro"/>
</dbReference>
<gene>
    <name evidence="3" type="ORF">SAMN05216469_10917</name>
</gene>
<dbReference type="PANTHER" id="PTHR35333:SF3">
    <property type="entry name" value="BETA-LACTAMASE-TYPE TRANSPEPTIDASE FOLD CONTAINING PROTEIN"/>
    <property type="match status" value="1"/>
</dbReference>
<dbReference type="PROSITE" id="PS51257">
    <property type="entry name" value="PROKAR_LIPOPROTEIN"/>
    <property type="match status" value="1"/>
</dbReference>
<proteinExistence type="predicted"/>
<dbReference type="Gene3D" id="3.40.710.10">
    <property type="entry name" value="DD-peptidase/beta-lactamase superfamily"/>
    <property type="match status" value="1"/>
</dbReference>
<dbReference type="Pfam" id="PF13354">
    <property type="entry name" value="Beta-lactamase2"/>
    <property type="match status" value="1"/>
</dbReference>
<protein>
    <submittedName>
        <fullName evidence="3">Beta-lactamase class A</fullName>
    </submittedName>
</protein>
<feature type="chain" id="PRO_5039442145" evidence="1">
    <location>
        <begin position="25"/>
        <end position="339"/>
    </location>
</feature>
<dbReference type="EMBL" id="FOAT01000009">
    <property type="protein sequence ID" value="SEK98000.1"/>
    <property type="molecule type" value="Genomic_DNA"/>
</dbReference>
<name>A0A1H7LGL3_RUMAL</name>
<dbReference type="OrthoDB" id="9775096at2"/>